<dbReference type="InterPro" id="IPR036188">
    <property type="entry name" value="FAD/NAD-bd_sf"/>
</dbReference>
<evidence type="ECO:0000256" key="1">
    <source>
        <dbReference type="ARBA" id="ARBA00022630"/>
    </source>
</evidence>
<dbReference type="PANTHER" id="PTHR22912:SF151">
    <property type="entry name" value="DIHYDROLIPOYL DEHYDROGENASE, MITOCHONDRIAL"/>
    <property type="match status" value="1"/>
</dbReference>
<dbReference type="RefSeq" id="WP_112093867.1">
    <property type="nucleotide sequence ID" value="NZ_QLOE01000004.1"/>
</dbReference>
<proteinExistence type="predicted"/>
<name>A0A328PBT3_9EURY</name>
<dbReference type="InterPro" id="IPR023753">
    <property type="entry name" value="FAD/NAD-binding_dom"/>
</dbReference>
<evidence type="ECO:0000313" key="5">
    <source>
        <dbReference type="Proteomes" id="UP000249782"/>
    </source>
</evidence>
<dbReference type="Pfam" id="PF07992">
    <property type="entry name" value="Pyr_redox_2"/>
    <property type="match status" value="1"/>
</dbReference>
<dbReference type="SUPFAM" id="SSF55424">
    <property type="entry name" value="FAD/NAD-linked reductases, dimerisation (C-terminal) domain"/>
    <property type="match status" value="1"/>
</dbReference>
<evidence type="ECO:0000259" key="3">
    <source>
        <dbReference type="Pfam" id="PF07992"/>
    </source>
</evidence>
<keyword evidence="5" id="KW-1185">Reference proteome</keyword>
<dbReference type="InterPro" id="IPR016156">
    <property type="entry name" value="FAD/NAD-linked_Rdtase_dimer_sf"/>
</dbReference>
<dbReference type="PANTHER" id="PTHR22912">
    <property type="entry name" value="DISULFIDE OXIDOREDUCTASE"/>
    <property type="match status" value="1"/>
</dbReference>
<dbReference type="GO" id="GO:0050660">
    <property type="term" value="F:flavin adenine dinucleotide binding"/>
    <property type="evidence" value="ECO:0007669"/>
    <property type="project" value="TreeGrafter"/>
</dbReference>
<sequence length="430" mass="47630">MNIIIGGGPAGRAAAIELASLEEDVTIIEKNHLGGTCLNQGCMVICGLRDITNFLSDAKTFNRHQILEVDYNLEYRKIADGIKKTIRRIRKITEKETKEAGIEVIYGEAKVPDNTHVEVEGEKFNYDKLIIATGARPYTPPIKGSENAINYQDILNIEEIPENLIIIGSGIISAEVANIFSILGSKVHIICRREFLAKIDSEIRDYITRILLRDVEIHTNTTIKNIKREAVKTDKGYFKGLPFLATGMIPNSEIIDIVKKGEKGNIIVDDRMQTSCKDIYAAGDVIGGIGTTPVARMEGAIAGLNAAGIEKRIDYTYIPHAISLGYDVSYIEMEETKGEKSVEGKMPGAAGPGSFWKVLDDNTGLGKVQVDLETGTIEKVYSIAPSSRHMVSYLSLLLRLGVKTYDFEKFIETHPSTDVIYKLMRFFAKY</sequence>
<dbReference type="PRINTS" id="PR00368">
    <property type="entry name" value="FADPNR"/>
</dbReference>
<gene>
    <name evidence="4" type="ORF">DPC56_04470</name>
</gene>
<evidence type="ECO:0000256" key="2">
    <source>
        <dbReference type="ARBA" id="ARBA00022827"/>
    </source>
</evidence>
<keyword evidence="2" id="KW-0274">FAD</keyword>
<dbReference type="Gene3D" id="3.50.50.60">
    <property type="entry name" value="FAD/NAD(P)-binding domain"/>
    <property type="match status" value="1"/>
</dbReference>
<comment type="caution">
    <text evidence="4">The sequence shown here is derived from an EMBL/GenBank/DDBJ whole genome shotgun (WGS) entry which is preliminary data.</text>
</comment>
<reference evidence="4 5" key="1">
    <citation type="submission" date="2018-06" db="EMBL/GenBank/DDBJ databases">
        <title>Draft genome sequence of hyperthermophilic methanogen Methanothermobacter tenebrarum sp. MCM-B 1447.</title>
        <authorList>
            <person name="Pore S.D."/>
            <person name="Dagar S."/>
            <person name="Dhakephalkar P.K."/>
        </authorList>
    </citation>
    <scope>NUCLEOTIDE SEQUENCE [LARGE SCALE GENOMIC DNA]</scope>
    <source>
        <strain evidence="4 5">MCM B 1447</strain>
    </source>
</reference>
<dbReference type="PRINTS" id="PR00411">
    <property type="entry name" value="PNDRDTASEI"/>
</dbReference>
<dbReference type="InterPro" id="IPR050151">
    <property type="entry name" value="Class-I_Pyr_Nuc-Dis_Oxidored"/>
</dbReference>
<dbReference type="EMBL" id="QLOE01000004">
    <property type="protein sequence ID" value="RAO79180.1"/>
    <property type="molecule type" value="Genomic_DNA"/>
</dbReference>
<evidence type="ECO:0000313" key="4">
    <source>
        <dbReference type="EMBL" id="RAO79180.1"/>
    </source>
</evidence>
<dbReference type="AlphaFoldDB" id="A0A328PBT3"/>
<protein>
    <submittedName>
        <fullName evidence="4">NAD(P)/FAD-dependent oxidoreductase</fullName>
    </submittedName>
</protein>
<dbReference type="Proteomes" id="UP000249782">
    <property type="component" value="Unassembled WGS sequence"/>
</dbReference>
<keyword evidence="1" id="KW-0285">Flavoprotein</keyword>
<dbReference type="SUPFAM" id="SSF51905">
    <property type="entry name" value="FAD/NAD(P)-binding domain"/>
    <property type="match status" value="1"/>
</dbReference>
<organism evidence="4 5">
    <name type="scientific">Methanothermobacter tenebrarum</name>
    <dbReference type="NCBI Taxonomy" id="680118"/>
    <lineage>
        <taxon>Archaea</taxon>
        <taxon>Methanobacteriati</taxon>
        <taxon>Methanobacteriota</taxon>
        <taxon>Methanomada group</taxon>
        <taxon>Methanobacteria</taxon>
        <taxon>Methanobacteriales</taxon>
        <taxon>Methanobacteriaceae</taxon>
        <taxon>Methanothermobacter</taxon>
    </lineage>
</organism>
<feature type="domain" description="FAD/NAD(P)-binding" evidence="3">
    <location>
        <begin position="3"/>
        <end position="299"/>
    </location>
</feature>
<dbReference type="GO" id="GO:0004148">
    <property type="term" value="F:dihydrolipoyl dehydrogenase (NADH) activity"/>
    <property type="evidence" value="ECO:0007669"/>
    <property type="project" value="TreeGrafter"/>
</dbReference>
<accession>A0A328PBT3</accession>
<dbReference type="GO" id="GO:0006103">
    <property type="term" value="P:2-oxoglutarate metabolic process"/>
    <property type="evidence" value="ECO:0007669"/>
    <property type="project" value="TreeGrafter"/>
</dbReference>
<dbReference type="OrthoDB" id="27922at2157"/>